<sequence length="276" mass="29976">MGILGYQLAIIAVLIGVRLVAPQRLLGAALTLTALSIVNLFWPPLIVLQLFTVWGTYRAIAPSAATPEKGKPARVTELLGSVNSFIDGLNTAVDELGADVALKRAIQEATLGLQSGYNIERDGIQSVMESSKERLLADRRRLALSEAGRASFEAKKAELTAAIEKALSESGESVGKTYRSPPQIALTDLTAPVPHENPEVAAAAQRHHASLVREYSKFLADVVARLQREKELRAIFETEMNALAPALLWRIECFEAGGDWQSVASVERARSQRRVP</sequence>
<name>A0A3A8QS65_9BACT</name>
<protein>
    <submittedName>
        <fullName evidence="2">Uncharacterized protein</fullName>
    </submittedName>
</protein>
<reference evidence="3" key="1">
    <citation type="submission" date="2018-09" db="EMBL/GenBank/DDBJ databases">
        <authorList>
            <person name="Livingstone P.G."/>
            <person name="Whitworth D.E."/>
        </authorList>
    </citation>
    <scope>NUCLEOTIDE SEQUENCE [LARGE SCALE GENOMIC DNA]</scope>
    <source>
        <strain evidence="3">AB047A</strain>
    </source>
</reference>
<dbReference type="EMBL" id="RAWM01000014">
    <property type="protein sequence ID" value="RKH71619.1"/>
    <property type="molecule type" value="Genomic_DNA"/>
</dbReference>
<proteinExistence type="predicted"/>
<evidence type="ECO:0000256" key="1">
    <source>
        <dbReference type="SAM" id="Phobius"/>
    </source>
</evidence>
<feature type="transmembrane region" description="Helical" evidence="1">
    <location>
        <begin position="6"/>
        <end position="21"/>
    </location>
</feature>
<dbReference type="Proteomes" id="UP000282656">
    <property type="component" value="Unassembled WGS sequence"/>
</dbReference>
<accession>A0A3A8QS65</accession>
<keyword evidence="1" id="KW-1133">Transmembrane helix</keyword>
<gene>
    <name evidence="2" type="ORF">D7X96_07750</name>
</gene>
<keyword evidence="1" id="KW-0472">Membrane</keyword>
<comment type="caution">
    <text evidence="2">The sequence shown here is derived from an EMBL/GenBank/DDBJ whole genome shotgun (WGS) entry which is preliminary data.</text>
</comment>
<keyword evidence="3" id="KW-1185">Reference proteome</keyword>
<dbReference type="OrthoDB" id="2052979at2"/>
<keyword evidence="1" id="KW-0812">Transmembrane</keyword>
<feature type="transmembrane region" description="Helical" evidence="1">
    <location>
        <begin position="28"/>
        <end position="54"/>
    </location>
</feature>
<dbReference type="AlphaFoldDB" id="A0A3A8QS65"/>
<evidence type="ECO:0000313" key="2">
    <source>
        <dbReference type="EMBL" id="RKH71619.1"/>
    </source>
</evidence>
<evidence type="ECO:0000313" key="3">
    <source>
        <dbReference type="Proteomes" id="UP000282656"/>
    </source>
</evidence>
<dbReference type="RefSeq" id="WP_121769368.1">
    <property type="nucleotide sequence ID" value="NZ_RAWM01000014.1"/>
</dbReference>
<organism evidence="2 3">
    <name type="scientific">Corallococcus interemptor</name>
    <dbReference type="NCBI Taxonomy" id="2316720"/>
    <lineage>
        <taxon>Bacteria</taxon>
        <taxon>Pseudomonadati</taxon>
        <taxon>Myxococcota</taxon>
        <taxon>Myxococcia</taxon>
        <taxon>Myxococcales</taxon>
        <taxon>Cystobacterineae</taxon>
        <taxon>Myxococcaceae</taxon>
        <taxon>Corallococcus</taxon>
    </lineage>
</organism>